<dbReference type="Gene3D" id="3.30.160.20">
    <property type="match status" value="1"/>
</dbReference>
<dbReference type="PROSITE" id="PS00517">
    <property type="entry name" value="RNASE_3_1"/>
    <property type="match status" value="1"/>
</dbReference>
<keyword evidence="9 17" id="KW-0540">Nuclease</keyword>
<dbReference type="RefSeq" id="WP_062467720.1">
    <property type="nucleotide sequence ID" value="NZ_BBYN01000001.1"/>
</dbReference>
<evidence type="ECO:0000259" key="19">
    <source>
        <dbReference type="PROSITE" id="PS50142"/>
    </source>
</evidence>
<dbReference type="STRING" id="708126.BW727_100564"/>
<evidence type="ECO:0000256" key="7">
    <source>
        <dbReference type="ARBA" id="ARBA00022664"/>
    </source>
</evidence>
<name>A0A1S6IN38_9LACT</name>
<gene>
    <name evidence="17 20" type="primary">rnc</name>
    <name evidence="20" type="ORF">BW727_100564</name>
</gene>
<evidence type="ECO:0000256" key="17">
    <source>
        <dbReference type="HAMAP-Rule" id="MF_00104"/>
    </source>
</evidence>
<dbReference type="GO" id="GO:0042802">
    <property type="term" value="F:identical protein binding"/>
    <property type="evidence" value="ECO:0007669"/>
    <property type="project" value="UniProtKB-ARBA"/>
</dbReference>
<evidence type="ECO:0000313" key="21">
    <source>
        <dbReference type="Proteomes" id="UP000188993"/>
    </source>
</evidence>
<dbReference type="InterPro" id="IPR036389">
    <property type="entry name" value="RNase_III_sf"/>
</dbReference>
<evidence type="ECO:0000256" key="9">
    <source>
        <dbReference type="ARBA" id="ARBA00022722"/>
    </source>
</evidence>
<evidence type="ECO:0000256" key="12">
    <source>
        <dbReference type="ARBA" id="ARBA00022759"/>
    </source>
</evidence>
<evidence type="ECO:0000256" key="5">
    <source>
        <dbReference type="ARBA" id="ARBA00022490"/>
    </source>
</evidence>
<keyword evidence="5 17" id="KW-0963">Cytoplasm</keyword>
<accession>A0A1S6IN38</accession>
<dbReference type="GO" id="GO:0005737">
    <property type="term" value="C:cytoplasm"/>
    <property type="evidence" value="ECO:0007669"/>
    <property type="project" value="UniProtKB-SubCell"/>
</dbReference>
<feature type="domain" description="DRBM" evidence="18">
    <location>
        <begin position="160"/>
        <end position="229"/>
    </location>
</feature>
<dbReference type="KEGG" id="jda:BW727_100564"/>
<dbReference type="GO" id="GO:0004525">
    <property type="term" value="F:ribonuclease III activity"/>
    <property type="evidence" value="ECO:0007669"/>
    <property type="project" value="UniProtKB-UniRule"/>
</dbReference>
<dbReference type="EMBL" id="CP019728">
    <property type="protein sequence ID" value="AQS52957.1"/>
    <property type="molecule type" value="Genomic_DNA"/>
</dbReference>
<keyword evidence="13 17" id="KW-0378">Hydrolase</keyword>
<dbReference type="GO" id="GO:0003725">
    <property type="term" value="F:double-stranded RNA binding"/>
    <property type="evidence" value="ECO:0007669"/>
    <property type="project" value="TreeGrafter"/>
</dbReference>
<feature type="active site" evidence="17">
    <location>
        <position position="123"/>
    </location>
</feature>
<organism evidence="20 21">
    <name type="scientific">Jeotgalibaca dankookensis</name>
    <dbReference type="NCBI Taxonomy" id="708126"/>
    <lineage>
        <taxon>Bacteria</taxon>
        <taxon>Bacillati</taxon>
        <taxon>Bacillota</taxon>
        <taxon>Bacilli</taxon>
        <taxon>Lactobacillales</taxon>
        <taxon>Carnobacteriaceae</taxon>
        <taxon>Jeotgalibaca</taxon>
    </lineage>
</organism>
<evidence type="ECO:0000256" key="2">
    <source>
        <dbReference type="ARBA" id="ARBA00004496"/>
    </source>
</evidence>
<feature type="binding site" evidence="17">
    <location>
        <position position="123"/>
    </location>
    <ligand>
        <name>Mg(2+)</name>
        <dbReference type="ChEBI" id="CHEBI:18420"/>
    </ligand>
</feature>
<feature type="binding site" evidence="17">
    <location>
        <position position="47"/>
    </location>
    <ligand>
        <name>Mg(2+)</name>
        <dbReference type="ChEBI" id="CHEBI:18420"/>
    </ligand>
</feature>
<comment type="function">
    <text evidence="16">Digests double-stranded RNA. Involved in the processing of primary rRNA transcript to yield the immediate precursors to the large and small rRNAs (23S and 16S). Also processes some mRNAs, and tRNAs when they are encoded in the rRNA operon.</text>
</comment>
<keyword evidence="10 17" id="KW-0479">Metal-binding</keyword>
<feature type="domain" description="RNase III" evidence="19">
    <location>
        <begin position="5"/>
        <end position="134"/>
    </location>
</feature>
<keyword evidence="21" id="KW-1185">Reference proteome</keyword>
<evidence type="ECO:0000256" key="3">
    <source>
        <dbReference type="ARBA" id="ARBA00010183"/>
    </source>
</evidence>
<dbReference type="CDD" id="cd10845">
    <property type="entry name" value="DSRM_RNAse_III_family"/>
    <property type="match status" value="1"/>
</dbReference>
<dbReference type="SMART" id="SM00535">
    <property type="entry name" value="RIBOc"/>
    <property type="match status" value="1"/>
</dbReference>
<dbReference type="FunFam" id="1.10.1520.10:FF:000001">
    <property type="entry name" value="Ribonuclease 3"/>
    <property type="match status" value="1"/>
</dbReference>
<dbReference type="FunFam" id="3.30.160.20:FF:000003">
    <property type="entry name" value="Ribonuclease 3"/>
    <property type="match status" value="1"/>
</dbReference>
<dbReference type="NCBIfam" id="TIGR02191">
    <property type="entry name" value="RNaseIII"/>
    <property type="match status" value="1"/>
</dbReference>
<reference evidence="20 21" key="1">
    <citation type="journal article" date="2014" name="Int. J. Syst. Evol. Microbiol.">
        <title>Jeotgalibaca dankookensis gen. nov., sp. nov., a member of the family Carnobacteriaceae, isolated from seujeot (Korean traditional food).</title>
        <authorList>
            <person name="Lee D.G."/>
            <person name="Trujillo M.E."/>
            <person name="Kang H."/>
            <person name="Ahn T.Y."/>
        </authorList>
    </citation>
    <scope>NUCLEOTIDE SEQUENCE [LARGE SCALE GENOMIC DNA]</scope>
    <source>
        <strain evidence="20 21">EX-07</strain>
    </source>
</reference>
<keyword evidence="15 17" id="KW-0694">RNA-binding</keyword>
<evidence type="ECO:0000256" key="6">
    <source>
        <dbReference type="ARBA" id="ARBA00022552"/>
    </source>
</evidence>
<feature type="active site" evidence="17">
    <location>
        <position position="51"/>
    </location>
</feature>
<protein>
    <recommendedName>
        <fullName evidence="17">Ribonuclease 3</fullName>
        <ecNumber evidence="17">3.1.26.3</ecNumber>
    </recommendedName>
    <alternativeName>
        <fullName evidence="17">Ribonuclease III</fullName>
        <shortName evidence="17">RNase III</shortName>
    </alternativeName>
</protein>
<evidence type="ECO:0000256" key="1">
    <source>
        <dbReference type="ARBA" id="ARBA00000109"/>
    </source>
</evidence>
<evidence type="ECO:0000256" key="13">
    <source>
        <dbReference type="ARBA" id="ARBA00022801"/>
    </source>
</evidence>
<evidence type="ECO:0000256" key="8">
    <source>
        <dbReference type="ARBA" id="ARBA00022694"/>
    </source>
</evidence>
<evidence type="ECO:0000256" key="4">
    <source>
        <dbReference type="ARBA" id="ARBA00011738"/>
    </source>
</evidence>
<dbReference type="GO" id="GO:0019843">
    <property type="term" value="F:rRNA binding"/>
    <property type="evidence" value="ECO:0007669"/>
    <property type="project" value="UniProtKB-KW"/>
</dbReference>
<proteinExistence type="inferred from homology"/>
<evidence type="ECO:0000256" key="15">
    <source>
        <dbReference type="ARBA" id="ARBA00022884"/>
    </source>
</evidence>
<evidence type="ECO:0000259" key="18">
    <source>
        <dbReference type="PROSITE" id="PS50137"/>
    </source>
</evidence>
<dbReference type="CDD" id="cd00593">
    <property type="entry name" value="RIBOc"/>
    <property type="match status" value="1"/>
</dbReference>
<evidence type="ECO:0000256" key="16">
    <source>
        <dbReference type="ARBA" id="ARBA00053741"/>
    </source>
</evidence>
<dbReference type="EC" id="3.1.26.3" evidence="17"/>
<dbReference type="SUPFAM" id="SSF54768">
    <property type="entry name" value="dsRNA-binding domain-like"/>
    <property type="match status" value="1"/>
</dbReference>
<comment type="cofactor">
    <cofactor evidence="17">
        <name>Mg(2+)</name>
        <dbReference type="ChEBI" id="CHEBI:18420"/>
    </cofactor>
</comment>
<comment type="catalytic activity">
    <reaction evidence="1 17">
        <text>Endonucleolytic cleavage to 5'-phosphomonoester.</text>
        <dbReference type="EC" id="3.1.26.3"/>
    </reaction>
</comment>
<dbReference type="GO" id="GO:0006397">
    <property type="term" value="P:mRNA processing"/>
    <property type="evidence" value="ECO:0007669"/>
    <property type="project" value="UniProtKB-UniRule"/>
</dbReference>
<keyword evidence="11 17" id="KW-0699">rRNA-binding</keyword>
<keyword evidence="8 17" id="KW-0819">tRNA processing</keyword>
<dbReference type="OrthoDB" id="9805026at2"/>
<dbReference type="SUPFAM" id="SSF69065">
    <property type="entry name" value="RNase III domain-like"/>
    <property type="match status" value="1"/>
</dbReference>
<evidence type="ECO:0000256" key="11">
    <source>
        <dbReference type="ARBA" id="ARBA00022730"/>
    </source>
</evidence>
<keyword evidence="14 17" id="KW-0460">Magnesium</keyword>
<dbReference type="PANTHER" id="PTHR11207">
    <property type="entry name" value="RIBONUCLEASE III"/>
    <property type="match status" value="1"/>
</dbReference>
<dbReference type="PROSITE" id="PS50137">
    <property type="entry name" value="DS_RBD"/>
    <property type="match status" value="1"/>
</dbReference>
<comment type="subunit">
    <text evidence="4 17">Homodimer.</text>
</comment>
<dbReference type="PROSITE" id="PS50142">
    <property type="entry name" value="RNASE_3_2"/>
    <property type="match status" value="1"/>
</dbReference>
<dbReference type="GO" id="GO:0046872">
    <property type="term" value="F:metal ion binding"/>
    <property type="evidence" value="ECO:0007669"/>
    <property type="project" value="UniProtKB-KW"/>
</dbReference>
<evidence type="ECO:0000256" key="10">
    <source>
        <dbReference type="ARBA" id="ARBA00022723"/>
    </source>
</evidence>
<dbReference type="GO" id="GO:0010468">
    <property type="term" value="P:regulation of gene expression"/>
    <property type="evidence" value="ECO:0007669"/>
    <property type="project" value="TreeGrafter"/>
</dbReference>
<dbReference type="InterPro" id="IPR011907">
    <property type="entry name" value="RNase_III"/>
</dbReference>
<dbReference type="HAMAP" id="MF_00104">
    <property type="entry name" value="RNase_III"/>
    <property type="match status" value="1"/>
</dbReference>
<feature type="binding site" evidence="17">
    <location>
        <position position="120"/>
    </location>
    <ligand>
        <name>Mg(2+)</name>
        <dbReference type="ChEBI" id="CHEBI:18420"/>
    </ligand>
</feature>
<dbReference type="Pfam" id="PF14622">
    <property type="entry name" value="Ribonucleas_3_3"/>
    <property type="match status" value="1"/>
</dbReference>
<dbReference type="Proteomes" id="UP000188993">
    <property type="component" value="Chromosome"/>
</dbReference>
<dbReference type="GO" id="GO:0006364">
    <property type="term" value="P:rRNA processing"/>
    <property type="evidence" value="ECO:0007669"/>
    <property type="project" value="UniProtKB-UniRule"/>
</dbReference>
<dbReference type="AlphaFoldDB" id="A0A1S6IN38"/>
<keyword evidence="12 17" id="KW-0255">Endonuclease</keyword>
<dbReference type="InterPro" id="IPR014720">
    <property type="entry name" value="dsRBD_dom"/>
</dbReference>
<comment type="similarity">
    <text evidence="3">Belongs to the ribonuclease III family.</text>
</comment>
<dbReference type="InterPro" id="IPR000999">
    <property type="entry name" value="RNase_III_dom"/>
</dbReference>
<comment type="subcellular location">
    <subcellularLocation>
        <location evidence="2 17">Cytoplasm</location>
    </subcellularLocation>
</comment>
<dbReference type="PANTHER" id="PTHR11207:SF0">
    <property type="entry name" value="RIBONUCLEASE 3"/>
    <property type="match status" value="1"/>
</dbReference>
<keyword evidence="7 17" id="KW-0507">mRNA processing</keyword>
<sequence length="232" mass="26137">MKDLSEMLKEKYGVVFNNQELLKEAFTHSSYVNEHRQLKLKHNERLEFLGDAVLEISVSEFLFHYYPQWSEGQLTRLRAKIVCEPSLANYSKTSGFNKHVLLGRGEETMNGRKRPALLADLFEAFIGALFLDQGMDAAKNFIQLTVLDSIKEDAFSHAMDYKTLLQEELQKNGDILIQYIILKDEGPSHAKFFEVAVKVKGQHLGIGTGTSKKSAEQAAAQQALKALVSQGK</sequence>
<keyword evidence="6 17" id="KW-0698">rRNA processing</keyword>
<comment type="function">
    <text evidence="17">Digests double-stranded RNA. Involved in the processing of primary rRNA transcript to yield the immediate precursors to the large and small rRNAs (23S and 16S). Processes some mRNAs, and tRNAs when they are encoded in the rRNA operon. Processes pre-crRNA and tracrRNA of type II CRISPR loci if present in the organism.</text>
</comment>
<evidence type="ECO:0000313" key="20">
    <source>
        <dbReference type="EMBL" id="AQS52957.1"/>
    </source>
</evidence>
<dbReference type="GO" id="GO:0008033">
    <property type="term" value="P:tRNA processing"/>
    <property type="evidence" value="ECO:0007669"/>
    <property type="project" value="UniProtKB-KW"/>
</dbReference>
<evidence type="ECO:0000256" key="14">
    <source>
        <dbReference type="ARBA" id="ARBA00022842"/>
    </source>
</evidence>
<dbReference type="Gene3D" id="1.10.1520.10">
    <property type="entry name" value="Ribonuclease III domain"/>
    <property type="match status" value="1"/>
</dbReference>
<dbReference type="Pfam" id="PF00035">
    <property type="entry name" value="dsrm"/>
    <property type="match status" value="1"/>
</dbReference>
<dbReference type="SMART" id="SM00358">
    <property type="entry name" value="DSRM"/>
    <property type="match status" value="1"/>
</dbReference>